<keyword evidence="5 10" id="KW-0493">Microtubule</keyword>
<comment type="subcellular location">
    <subcellularLocation>
        <location evidence="2 10">Cytoplasm</location>
        <location evidence="2 10">Cytoskeleton</location>
    </subcellularLocation>
    <subcellularLocation>
        <location evidence="1">Nucleus</location>
    </subcellularLocation>
</comment>
<evidence type="ECO:0000256" key="7">
    <source>
        <dbReference type="ARBA" id="ARBA00022927"/>
    </source>
</evidence>
<dbReference type="SUPFAM" id="SSF54648">
    <property type="entry name" value="DLC"/>
    <property type="match status" value="1"/>
</dbReference>
<sequence>MAENKYQKVVIKNQEMPDDLVKDVSEQAKQAFETCKCERDIADQLKEYLDKNHSPTWNVIVGAQFGSYVTHETKCYLYFSVANLSLLVWKCG</sequence>
<keyword evidence="7" id="KW-0653">Protein transport</keyword>
<comment type="similarity">
    <text evidence="10">Belongs to the dynein light chain family.</text>
</comment>
<evidence type="ECO:0000256" key="2">
    <source>
        <dbReference type="ARBA" id="ARBA00004245"/>
    </source>
</evidence>
<dbReference type="PANTHER" id="PTHR11886:SF35">
    <property type="entry name" value="DYNEIN LIGHT CHAIN"/>
    <property type="match status" value="1"/>
</dbReference>
<evidence type="ECO:0000256" key="4">
    <source>
        <dbReference type="ARBA" id="ARBA00022490"/>
    </source>
</evidence>
<gene>
    <name evidence="11" type="ORF">Cvel_9002</name>
</gene>
<accession>A0A0G4HWC9</accession>
<keyword evidence="9" id="KW-0539">Nucleus</keyword>
<dbReference type="EMBL" id="CDMZ01004133">
    <property type="protein sequence ID" value="CEM48730.1"/>
    <property type="molecule type" value="Genomic_DNA"/>
</dbReference>
<dbReference type="GO" id="GO:0005874">
    <property type="term" value="C:microtubule"/>
    <property type="evidence" value="ECO:0007669"/>
    <property type="project" value="UniProtKB-KW"/>
</dbReference>
<organism evidence="11">
    <name type="scientific">Chromera velia CCMP2878</name>
    <dbReference type="NCBI Taxonomy" id="1169474"/>
    <lineage>
        <taxon>Eukaryota</taxon>
        <taxon>Sar</taxon>
        <taxon>Alveolata</taxon>
        <taxon>Colpodellida</taxon>
        <taxon>Chromeraceae</taxon>
        <taxon>Chromera</taxon>
    </lineage>
</organism>
<evidence type="ECO:0000256" key="5">
    <source>
        <dbReference type="ARBA" id="ARBA00022701"/>
    </source>
</evidence>
<evidence type="ECO:0000313" key="11">
    <source>
        <dbReference type="EMBL" id="CEM48730.1"/>
    </source>
</evidence>
<dbReference type="AlphaFoldDB" id="A0A0G4HWC9"/>
<dbReference type="GO" id="GO:0045505">
    <property type="term" value="F:dynein intermediate chain binding"/>
    <property type="evidence" value="ECO:0007669"/>
    <property type="project" value="TreeGrafter"/>
</dbReference>
<dbReference type="GO" id="GO:0015031">
    <property type="term" value="P:protein transport"/>
    <property type="evidence" value="ECO:0007669"/>
    <property type="project" value="UniProtKB-KW"/>
</dbReference>
<dbReference type="Gene3D" id="3.30.740.10">
    <property type="entry name" value="Protein Inhibitor Of Neuronal Nitric Oxide Synthase"/>
    <property type="match status" value="1"/>
</dbReference>
<name>A0A0G4HWC9_9ALVE</name>
<evidence type="ECO:0000256" key="10">
    <source>
        <dbReference type="RuleBase" id="RU365010"/>
    </source>
</evidence>
<evidence type="ECO:0000256" key="9">
    <source>
        <dbReference type="ARBA" id="ARBA00023242"/>
    </source>
</evidence>
<evidence type="ECO:0000256" key="1">
    <source>
        <dbReference type="ARBA" id="ARBA00004123"/>
    </source>
</evidence>
<dbReference type="GO" id="GO:0005868">
    <property type="term" value="C:cytoplasmic dynein complex"/>
    <property type="evidence" value="ECO:0007669"/>
    <property type="project" value="TreeGrafter"/>
</dbReference>
<keyword evidence="10" id="KW-0505">Motor protein</keyword>
<keyword evidence="8 10" id="KW-0206">Cytoskeleton</keyword>
<dbReference type="FunFam" id="3.30.740.10:FF:000005">
    <property type="entry name" value="Dynein light chain"/>
    <property type="match status" value="1"/>
</dbReference>
<dbReference type="SMART" id="SM01375">
    <property type="entry name" value="Dynein_light"/>
    <property type="match status" value="1"/>
</dbReference>
<dbReference type="PANTHER" id="PTHR11886">
    <property type="entry name" value="DYNEIN LIGHT CHAIN"/>
    <property type="match status" value="1"/>
</dbReference>
<reference evidence="11" key="1">
    <citation type="submission" date="2014-11" db="EMBL/GenBank/DDBJ databases">
        <authorList>
            <person name="Otto D Thomas"/>
            <person name="Naeem Raeece"/>
        </authorList>
    </citation>
    <scope>NUCLEOTIDE SEQUENCE</scope>
</reference>
<dbReference type="VEuPathDB" id="CryptoDB:Cvel_9002"/>
<dbReference type="InterPro" id="IPR037177">
    <property type="entry name" value="DLC_sf"/>
</dbReference>
<proteinExistence type="inferred from homology"/>
<evidence type="ECO:0000256" key="3">
    <source>
        <dbReference type="ARBA" id="ARBA00022448"/>
    </source>
</evidence>
<dbReference type="InterPro" id="IPR001372">
    <property type="entry name" value="Dynein_light_chain_typ-1/2"/>
</dbReference>
<evidence type="ECO:0000256" key="8">
    <source>
        <dbReference type="ARBA" id="ARBA00023212"/>
    </source>
</evidence>
<keyword evidence="4 10" id="KW-0963">Cytoplasm</keyword>
<keyword evidence="6" id="KW-0509">mRNA transport</keyword>
<dbReference type="GO" id="GO:0005634">
    <property type="term" value="C:nucleus"/>
    <property type="evidence" value="ECO:0007669"/>
    <property type="project" value="UniProtKB-SubCell"/>
</dbReference>
<keyword evidence="3" id="KW-0813">Transport</keyword>
<keyword evidence="10" id="KW-0243">Dynein</keyword>
<dbReference type="GO" id="GO:0051028">
    <property type="term" value="P:mRNA transport"/>
    <property type="evidence" value="ECO:0007669"/>
    <property type="project" value="UniProtKB-KW"/>
</dbReference>
<evidence type="ECO:0000256" key="6">
    <source>
        <dbReference type="ARBA" id="ARBA00022816"/>
    </source>
</evidence>
<dbReference type="GO" id="GO:0007017">
    <property type="term" value="P:microtubule-based process"/>
    <property type="evidence" value="ECO:0007669"/>
    <property type="project" value="InterPro"/>
</dbReference>
<dbReference type="Pfam" id="PF01221">
    <property type="entry name" value="Dynein_light"/>
    <property type="match status" value="1"/>
</dbReference>
<protein>
    <recommendedName>
        <fullName evidence="10">Dynein light chain</fullName>
    </recommendedName>
</protein>